<dbReference type="Proteomes" id="UP000814128">
    <property type="component" value="Unassembled WGS sequence"/>
</dbReference>
<reference evidence="1" key="1">
    <citation type="submission" date="2021-02" db="EMBL/GenBank/DDBJ databases">
        <authorList>
            <consortium name="DOE Joint Genome Institute"/>
            <person name="Ahrendt S."/>
            <person name="Looney B.P."/>
            <person name="Miyauchi S."/>
            <person name="Morin E."/>
            <person name="Drula E."/>
            <person name="Courty P.E."/>
            <person name="Chicoki N."/>
            <person name="Fauchery L."/>
            <person name="Kohler A."/>
            <person name="Kuo A."/>
            <person name="Labutti K."/>
            <person name="Pangilinan J."/>
            <person name="Lipzen A."/>
            <person name="Riley R."/>
            <person name="Andreopoulos W."/>
            <person name="He G."/>
            <person name="Johnson J."/>
            <person name="Barry K.W."/>
            <person name="Grigoriev I.V."/>
            <person name="Nagy L."/>
            <person name="Hibbett D."/>
            <person name="Henrissat B."/>
            <person name="Matheny P.B."/>
            <person name="Labbe J."/>
            <person name="Martin F."/>
        </authorList>
    </citation>
    <scope>NUCLEOTIDE SEQUENCE</scope>
    <source>
        <strain evidence="1">EC-137</strain>
    </source>
</reference>
<evidence type="ECO:0000313" key="2">
    <source>
        <dbReference type="Proteomes" id="UP000814128"/>
    </source>
</evidence>
<organism evidence="1 2">
    <name type="scientific">Vararia minispora EC-137</name>
    <dbReference type="NCBI Taxonomy" id="1314806"/>
    <lineage>
        <taxon>Eukaryota</taxon>
        <taxon>Fungi</taxon>
        <taxon>Dikarya</taxon>
        <taxon>Basidiomycota</taxon>
        <taxon>Agaricomycotina</taxon>
        <taxon>Agaricomycetes</taxon>
        <taxon>Russulales</taxon>
        <taxon>Lachnocladiaceae</taxon>
        <taxon>Vararia</taxon>
    </lineage>
</organism>
<feature type="non-terminal residue" evidence="1">
    <location>
        <position position="1102"/>
    </location>
</feature>
<sequence>MLPVLVRSGTVTGSFAGGRGLGWGEGNASGRGTSEVVQTAGDNVPPSATGKSAVWTGFEVPLSRPRTRDGRVHAKALAWRARGSRGRLLSRVAATTAHPGAARPLQATAPPTRALGDSICRRSHQEIAEAKEGKNGGPGQTYPNMIKRRGLALDPISMLDPFPALPLDLGEKAETQTAATIGNYVRDRRAAIQIRRRALSLDLIGAPAPFPLDLDESDACPHDHFLAHPSRASTGAWMPSGSPKKTDTQTAATAGNYPGGRSTFGGHSVNRAAMRHSVDPSGRRSGARDRRGCYPLLSRSIPVTPALFRLHPRRDVLETRKVKRGTDWSIVRAGMNVSPATRLFRRKGGRPDKRPDARLYVKKKSAGGRASSKTGQSNEGAGQRHKGRPYSIKSQEHREWLEARRPAYERSSGKGKKAAREFVTDTTTAFLDRFGWSYTHFKTQGCENREGDADEERDAIYKMARQVRSKPSTVGEEDLVTDCVTQKVYNFFHTAGSGSHASQVVSVRSLLQSLLGKTTPVRRPKLVNVFRRSPHYTSEMRAEFLAEWSVMDDDDDDDEDADADEDEVEEEEGDEDERLEDDNYGVSRATGTRKGRLRLAREEQFLSRKLLEVSTDVKTDLEKRAIAEYEEKVAQREAWLDQGPSTFEEAAEMMKTLTPVFEKLVGWLAEQGGYSACASGTYDLYDPEGHADVCARIFEHAMRGLRRRALTSEGSSPAPMELAGEGELEDLLGDRMSTTPAPVDSQDFSAMARQGLVVPERGEDEMSGDKSDWCWPGEVLGTVNEPDDKNTRTAFEPNAETDSNNAGKGEDKGEGNDADVYAEGGEDGLGCAGEDDCASANQDNRGDKDNSARVCEGDGDGAGEGEGAGAGEGEGAGAGEGEGAGADVGYGDAECGGENEWVGDLMTLEEQQYWDAVMWPDEGVLSPKEKWLREVSRPWVVTRTAGTKGKAPKSWIHKYVQVVAEVVRSTKEGPPGMEGTFAYPQKLMDAFDAAATLERFRGFEPAARDNGTAYLEELPYRLQPEYWKVWRKARFPATLPVAVEGAVEENYGLELIKYWLACQPDERLPQTRTGSLISLAPPNKRMDWGLLAARGPGGTFGF</sequence>
<proteinExistence type="predicted"/>
<comment type="caution">
    <text evidence="1">The sequence shown here is derived from an EMBL/GenBank/DDBJ whole genome shotgun (WGS) entry which is preliminary data.</text>
</comment>
<reference evidence="1" key="2">
    <citation type="journal article" date="2022" name="New Phytol.">
        <title>Evolutionary transition to the ectomycorrhizal habit in the genomes of a hyperdiverse lineage of mushroom-forming fungi.</title>
        <authorList>
            <person name="Looney B."/>
            <person name="Miyauchi S."/>
            <person name="Morin E."/>
            <person name="Drula E."/>
            <person name="Courty P.E."/>
            <person name="Kohler A."/>
            <person name="Kuo A."/>
            <person name="LaButti K."/>
            <person name="Pangilinan J."/>
            <person name="Lipzen A."/>
            <person name="Riley R."/>
            <person name="Andreopoulos W."/>
            <person name="He G."/>
            <person name="Johnson J."/>
            <person name="Nolan M."/>
            <person name="Tritt A."/>
            <person name="Barry K.W."/>
            <person name="Grigoriev I.V."/>
            <person name="Nagy L.G."/>
            <person name="Hibbett D."/>
            <person name="Henrissat B."/>
            <person name="Matheny P.B."/>
            <person name="Labbe J."/>
            <person name="Martin F.M."/>
        </authorList>
    </citation>
    <scope>NUCLEOTIDE SEQUENCE</scope>
    <source>
        <strain evidence="1">EC-137</strain>
    </source>
</reference>
<protein>
    <submittedName>
        <fullName evidence="1">Uncharacterized protein</fullName>
    </submittedName>
</protein>
<dbReference type="EMBL" id="MU273928">
    <property type="protein sequence ID" value="KAI0027342.1"/>
    <property type="molecule type" value="Genomic_DNA"/>
</dbReference>
<name>A0ACB8Q6J2_9AGAM</name>
<accession>A0ACB8Q6J2</accession>
<evidence type="ECO:0000313" key="1">
    <source>
        <dbReference type="EMBL" id="KAI0027342.1"/>
    </source>
</evidence>
<gene>
    <name evidence="1" type="ORF">K488DRAFT_74620</name>
</gene>
<keyword evidence="2" id="KW-1185">Reference proteome</keyword>